<dbReference type="NCBIfam" id="TIGR00608">
    <property type="entry name" value="radc"/>
    <property type="match status" value="1"/>
</dbReference>
<dbReference type="CDD" id="cd08071">
    <property type="entry name" value="MPN_DUF2466"/>
    <property type="match status" value="1"/>
</dbReference>
<evidence type="ECO:0000256" key="5">
    <source>
        <dbReference type="ARBA" id="ARBA00023049"/>
    </source>
</evidence>
<dbReference type="InterPro" id="IPR010994">
    <property type="entry name" value="RuvA_2-like"/>
</dbReference>
<dbReference type="PANTHER" id="PTHR30471">
    <property type="entry name" value="DNA REPAIR PROTEIN RADC"/>
    <property type="match status" value="1"/>
</dbReference>
<name>A0ABW5DTU7_9PROT</name>
<feature type="domain" description="MPN" evidence="7">
    <location>
        <begin position="113"/>
        <end position="235"/>
    </location>
</feature>
<dbReference type="InterPro" id="IPR020891">
    <property type="entry name" value="UPF0758_CS"/>
</dbReference>
<organism evidence="8 9">
    <name type="scientific">Lacibacterium aquatile</name>
    <dbReference type="NCBI Taxonomy" id="1168082"/>
    <lineage>
        <taxon>Bacteria</taxon>
        <taxon>Pseudomonadati</taxon>
        <taxon>Pseudomonadota</taxon>
        <taxon>Alphaproteobacteria</taxon>
        <taxon>Rhodospirillales</taxon>
        <taxon>Rhodospirillaceae</taxon>
    </lineage>
</organism>
<keyword evidence="4" id="KW-0862">Zinc</keyword>
<evidence type="ECO:0000259" key="7">
    <source>
        <dbReference type="PROSITE" id="PS50249"/>
    </source>
</evidence>
<dbReference type="InterPro" id="IPR037518">
    <property type="entry name" value="MPN"/>
</dbReference>
<dbReference type="PROSITE" id="PS50249">
    <property type="entry name" value="MPN"/>
    <property type="match status" value="1"/>
</dbReference>
<evidence type="ECO:0000313" key="9">
    <source>
        <dbReference type="Proteomes" id="UP001597295"/>
    </source>
</evidence>
<keyword evidence="3" id="KW-0378">Hydrolase</keyword>
<accession>A0ABW5DTU7</accession>
<keyword evidence="9" id="KW-1185">Reference proteome</keyword>
<evidence type="ECO:0000256" key="4">
    <source>
        <dbReference type="ARBA" id="ARBA00022833"/>
    </source>
</evidence>
<gene>
    <name evidence="8" type="primary">radC</name>
    <name evidence="8" type="ORF">ACFSM5_16375</name>
</gene>
<dbReference type="PROSITE" id="PS01302">
    <property type="entry name" value="UPF0758"/>
    <property type="match status" value="1"/>
</dbReference>
<dbReference type="InterPro" id="IPR001405">
    <property type="entry name" value="UPF0758"/>
</dbReference>
<reference evidence="9" key="1">
    <citation type="journal article" date="2019" name="Int. J. Syst. Evol. Microbiol.">
        <title>The Global Catalogue of Microorganisms (GCM) 10K type strain sequencing project: providing services to taxonomists for standard genome sequencing and annotation.</title>
        <authorList>
            <consortium name="The Broad Institute Genomics Platform"/>
            <consortium name="The Broad Institute Genome Sequencing Center for Infectious Disease"/>
            <person name="Wu L."/>
            <person name="Ma J."/>
        </authorList>
    </citation>
    <scope>NUCLEOTIDE SEQUENCE [LARGE SCALE GENOMIC DNA]</scope>
    <source>
        <strain evidence="9">CGMCC 1.19062</strain>
    </source>
</reference>
<dbReference type="RefSeq" id="WP_379877570.1">
    <property type="nucleotide sequence ID" value="NZ_JBHUIP010000013.1"/>
</dbReference>
<evidence type="ECO:0000313" key="8">
    <source>
        <dbReference type="EMBL" id="MFD2264482.1"/>
    </source>
</evidence>
<keyword evidence="2" id="KW-0479">Metal-binding</keyword>
<dbReference type="NCBIfam" id="NF000642">
    <property type="entry name" value="PRK00024.1"/>
    <property type="match status" value="1"/>
</dbReference>
<proteinExistence type="inferred from homology"/>
<dbReference type="Gene3D" id="3.40.140.10">
    <property type="entry name" value="Cytidine Deaminase, domain 2"/>
    <property type="match status" value="1"/>
</dbReference>
<evidence type="ECO:0000256" key="2">
    <source>
        <dbReference type="ARBA" id="ARBA00022723"/>
    </source>
</evidence>
<dbReference type="PANTHER" id="PTHR30471:SF3">
    <property type="entry name" value="UPF0758 PROTEIN YEES-RELATED"/>
    <property type="match status" value="1"/>
</dbReference>
<dbReference type="EMBL" id="JBHUIP010000013">
    <property type="protein sequence ID" value="MFD2264482.1"/>
    <property type="molecule type" value="Genomic_DNA"/>
</dbReference>
<dbReference type="SUPFAM" id="SSF102712">
    <property type="entry name" value="JAB1/MPN domain"/>
    <property type="match status" value="1"/>
</dbReference>
<evidence type="ECO:0000256" key="3">
    <source>
        <dbReference type="ARBA" id="ARBA00022801"/>
    </source>
</evidence>
<evidence type="ECO:0000256" key="6">
    <source>
        <dbReference type="RuleBase" id="RU003797"/>
    </source>
</evidence>
<dbReference type="Gene3D" id="1.10.150.20">
    <property type="entry name" value="5' to 3' exonuclease, C-terminal subdomain"/>
    <property type="match status" value="1"/>
</dbReference>
<dbReference type="InterPro" id="IPR025657">
    <property type="entry name" value="RadC_JAB"/>
</dbReference>
<evidence type="ECO:0000256" key="1">
    <source>
        <dbReference type="ARBA" id="ARBA00022670"/>
    </source>
</evidence>
<sequence length="235" mass="25447">MPPETPTPEAEASPHYHGHRARLRGRFLAGGGEALPDYELLELILFGAVPRGDMKPLAKKLLAKFGSFAAVVTADAAQIMDVDGAGEAVAVALKSVDAAARRLARQQVESRPILGSWAALVDYCRVVMAHESIEQFRLLFLDRRNHLIADEMHQRGTVDHTAVYPREIVKRALELGAISVILVHNHPSGDPAPSKADITLTREIQKATSAVGITVHDHLVIGLHGEVSFKALGLM</sequence>
<comment type="caution">
    <text evidence="8">The sequence shown here is derived from an EMBL/GenBank/DDBJ whole genome shotgun (WGS) entry which is preliminary data.</text>
</comment>
<dbReference type="SUPFAM" id="SSF47781">
    <property type="entry name" value="RuvA domain 2-like"/>
    <property type="match status" value="1"/>
</dbReference>
<keyword evidence="5" id="KW-0482">Metalloprotease</keyword>
<keyword evidence="1" id="KW-0645">Protease</keyword>
<protein>
    <submittedName>
        <fullName evidence="8">DNA repair protein RadC</fullName>
    </submittedName>
</protein>
<dbReference type="Pfam" id="PF04002">
    <property type="entry name" value="RadC"/>
    <property type="match status" value="1"/>
</dbReference>
<comment type="similarity">
    <text evidence="6">Belongs to the UPF0758 family.</text>
</comment>
<dbReference type="Proteomes" id="UP001597295">
    <property type="component" value="Unassembled WGS sequence"/>
</dbReference>